<feature type="compositionally biased region" description="Low complexity" evidence="1">
    <location>
        <begin position="290"/>
        <end position="301"/>
    </location>
</feature>
<dbReference type="WBParaSite" id="PgR025_g009_t01">
    <property type="protein sequence ID" value="PgR025_g009_t01"/>
    <property type="gene ID" value="PgR025_g009"/>
</dbReference>
<evidence type="ECO:0000256" key="1">
    <source>
        <dbReference type="SAM" id="MobiDB-lite"/>
    </source>
</evidence>
<name>A0A915B4L9_PARUN</name>
<keyword evidence="2" id="KW-1185">Reference proteome</keyword>
<accession>A0A915B4L9</accession>
<proteinExistence type="predicted"/>
<feature type="region of interest" description="Disordered" evidence="1">
    <location>
        <begin position="151"/>
        <end position="315"/>
    </location>
</feature>
<feature type="compositionally biased region" description="Basic and acidic residues" evidence="1">
    <location>
        <begin position="305"/>
        <end position="315"/>
    </location>
</feature>
<feature type="compositionally biased region" description="Polar residues" evidence="1">
    <location>
        <begin position="194"/>
        <end position="211"/>
    </location>
</feature>
<protein>
    <submittedName>
        <fullName evidence="3">Uncharacterized protein</fullName>
    </submittedName>
</protein>
<sequence length="315" mass="34311">MVSQPLPIDQRENQPIQTSDAPLLEVETESITTSSSYEPYSTTASVSAPISFHTTYFYVTTTPYSTNSATSMWQQNLQHSTIASEAATMTIPVTEIAFIVSPSTSHTSQISSMQQSTLPLNVSLTEVPVNSAEPSAKQSFLEHITTVPIKSASTSTLISDEESSTDLGAFTHSPELQRTTAVPSEDSQRAKAVVTSSHQSIGVPTKVDNNAGSKKNNSTVVSSSRSGRTHRLPYTLRQLLQQQKRPDSPSRGSQESIDHERPSDLESSQLGTVALHPKGNMPLSKKFFPSQEIQESSGQSETFEYDAKENEIEEL</sequence>
<dbReference type="Proteomes" id="UP000887569">
    <property type="component" value="Unplaced"/>
</dbReference>
<evidence type="ECO:0000313" key="3">
    <source>
        <dbReference type="WBParaSite" id="PgR025_g009_t01"/>
    </source>
</evidence>
<organism evidence="2 3">
    <name type="scientific">Parascaris univalens</name>
    <name type="common">Nematode worm</name>
    <dbReference type="NCBI Taxonomy" id="6257"/>
    <lineage>
        <taxon>Eukaryota</taxon>
        <taxon>Metazoa</taxon>
        <taxon>Ecdysozoa</taxon>
        <taxon>Nematoda</taxon>
        <taxon>Chromadorea</taxon>
        <taxon>Rhabditida</taxon>
        <taxon>Spirurina</taxon>
        <taxon>Ascaridomorpha</taxon>
        <taxon>Ascaridoidea</taxon>
        <taxon>Ascarididae</taxon>
        <taxon>Parascaris</taxon>
    </lineage>
</organism>
<dbReference type="AlphaFoldDB" id="A0A915B4L9"/>
<feature type="region of interest" description="Disordered" evidence="1">
    <location>
        <begin position="1"/>
        <end position="22"/>
    </location>
</feature>
<evidence type="ECO:0000313" key="2">
    <source>
        <dbReference type="Proteomes" id="UP000887569"/>
    </source>
</evidence>
<feature type="compositionally biased region" description="Low complexity" evidence="1">
    <location>
        <begin position="212"/>
        <end position="226"/>
    </location>
</feature>
<reference evidence="3" key="1">
    <citation type="submission" date="2022-11" db="UniProtKB">
        <authorList>
            <consortium name="WormBaseParasite"/>
        </authorList>
    </citation>
    <scope>IDENTIFICATION</scope>
</reference>